<keyword evidence="1" id="KW-0805">Transcription regulation</keyword>
<reference evidence="5 6" key="1">
    <citation type="submission" date="2016-11" db="EMBL/GenBank/DDBJ databases">
        <authorList>
            <person name="Jaros S."/>
            <person name="Januszkiewicz K."/>
            <person name="Wedrychowicz H."/>
        </authorList>
    </citation>
    <scope>NUCLEOTIDE SEQUENCE [LARGE SCALE GENOMIC DNA]</scope>
    <source>
        <strain evidence="5 6">DSM 27063</strain>
    </source>
</reference>
<keyword evidence="3" id="KW-0804">Transcription</keyword>
<dbReference type="GO" id="GO:0003700">
    <property type="term" value="F:DNA-binding transcription factor activity"/>
    <property type="evidence" value="ECO:0007669"/>
    <property type="project" value="InterPro"/>
</dbReference>
<dbReference type="InterPro" id="IPR018060">
    <property type="entry name" value="HTH_AraC"/>
</dbReference>
<dbReference type="Pfam" id="PF12833">
    <property type="entry name" value="HTH_18"/>
    <property type="match status" value="1"/>
</dbReference>
<dbReference type="SMART" id="SM00342">
    <property type="entry name" value="HTH_ARAC"/>
    <property type="match status" value="1"/>
</dbReference>
<dbReference type="PANTHER" id="PTHR43280:SF2">
    <property type="entry name" value="HTH-TYPE TRANSCRIPTIONAL REGULATOR EXSA"/>
    <property type="match status" value="1"/>
</dbReference>
<evidence type="ECO:0000256" key="3">
    <source>
        <dbReference type="ARBA" id="ARBA00023163"/>
    </source>
</evidence>
<dbReference type="PROSITE" id="PS01124">
    <property type="entry name" value="HTH_ARAC_FAMILY_2"/>
    <property type="match status" value="1"/>
</dbReference>
<dbReference type="EMBL" id="FQZE01000004">
    <property type="protein sequence ID" value="SHI65513.1"/>
    <property type="molecule type" value="Genomic_DNA"/>
</dbReference>
<sequence length="126" mass="14737">MNLYLVGDSEFVEHLSKIIIDNLGNNNFGVNEFITATGLNRNYVSRRIKSIKKTTINQFMTEIRLEKAREFLLKGTYTAAEVSYNTGFRTPSYFNRCFHEYFGYTPGDIKKEQPIYLKARFLTVKR</sequence>
<dbReference type="STRING" id="1168035.SAMN05444280_104123"/>
<dbReference type="RefSeq" id="WP_073165877.1">
    <property type="nucleotide sequence ID" value="NZ_FQZE01000004.1"/>
</dbReference>
<dbReference type="OrthoDB" id="1116352at2"/>
<dbReference type="SUPFAM" id="SSF46689">
    <property type="entry name" value="Homeodomain-like"/>
    <property type="match status" value="1"/>
</dbReference>
<evidence type="ECO:0000256" key="1">
    <source>
        <dbReference type="ARBA" id="ARBA00023015"/>
    </source>
</evidence>
<name>A0A1M6CX98_9BACT</name>
<dbReference type="GO" id="GO:0043565">
    <property type="term" value="F:sequence-specific DNA binding"/>
    <property type="evidence" value="ECO:0007669"/>
    <property type="project" value="InterPro"/>
</dbReference>
<dbReference type="Gene3D" id="1.10.10.60">
    <property type="entry name" value="Homeodomain-like"/>
    <property type="match status" value="1"/>
</dbReference>
<keyword evidence="6" id="KW-1185">Reference proteome</keyword>
<feature type="domain" description="HTH araC/xylS-type" evidence="4">
    <location>
        <begin position="13"/>
        <end position="112"/>
    </location>
</feature>
<evidence type="ECO:0000256" key="2">
    <source>
        <dbReference type="ARBA" id="ARBA00023125"/>
    </source>
</evidence>
<evidence type="ECO:0000313" key="5">
    <source>
        <dbReference type="EMBL" id="SHI65513.1"/>
    </source>
</evidence>
<evidence type="ECO:0000313" key="6">
    <source>
        <dbReference type="Proteomes" id="UP000184050"/>
    </source>
</evidence>
<gene>
    <name evidence="5" type="ORF">SAMN05444280_104123</name>
</gene>
<keyword evidence="2 5" id="KW-0238">DNA-binding</keyword>
<dbReference type="AlphaFoldDB" id="A0A1M6CX98"/>
<dbReference type="PANTHER" id="PTHR43280">
    <property type="entry name" value="ARAC-FAMILY TRANSCRIPTIONAL REGULATOR"/>
    <property type="match status" value="1"/>
</dbReference>
<protein>
    <submittedName>
        <fullName evidence="5">AraC-type DNA-binding protein</fullName>
    </submittedName>
</protein>
<dbReference type="Proteomes" id="UP000184050">
    <property type="component" value="Unassembled WGS sequence"/>
</dbReference>
<dbReference type="InterPro" id="IPR009057">
    <property type="entry name" value="Homeodomain-like_sf"/>
</dbReference>
<evidence type="ECO:0000259" key="4">
    <source>
        <dbReference type="PROSITE" id="PS01124"/>
    </source>
</evidence>
<organism evidence="5 6">
    <name type="scientific">Tangfeifania diversioriginum</name>
    <dbReference type="NCBI Taxonomy" id="1168035"/>
    <lineage>
        <taxon>Bacteria</taxon>
        <taxon>Pseudomonadati</taxon>
        <taxon>Bacteroidota</taxon>
        <taxon>Bacteroidia</taxon>
        <taxon>Marinilabiliales</taxon>
        <taxon>Prolixibacteraceae</taxon>
        <taxon>Tangfeifania</taxon>
    </lineage>
</organism>
<accession>A0A1M6CX98</accession>
<proteinExistence type="predicted"/>